<keyword evidence="2" id="KW-0378">Hydrolase</keyword>
<dbReference type="PANTHER" id="PTHR45626">
    <property type="entry name" value="TRANSCRIPTION TERMINATION FACTOR 2-RELATED"/>
    <property type="match status" value="1"/>
</dbReference>
<dbReference type="Pfam" id="PF15870">
    <property type="entry name" value="EloA-BP1"/>
    <property type="match status" value="1"/>
</dbReference>
<feature type="compositionally biased region" description="Low complexity" evidence="4">
    <location>
        <begin position="25"/>
        <end position="47"/>
    </location>
</feature>
<dbReference type="GO" id="GO:0005524">
    <property type="term" value="F:ATP binding"/>
    <property type="evidence" value="ECO:0007669"/>
    <property type="project" value="UniProtKB-KW"/>
</dbReference>
<dbReference type="InterPro" id="IPR050628">
    <property type="entry name" value="SNF2_RAD54_helicase_TF"/>
</dbReference>
<keyword evidence="3" id="KW-0067">ATP-binding</keyword>
<dbReference type="Gene3D" id="3.40.50.10810">
    <property type="entry name" value="Tandem AAA-ATPase domain"/>
    <property type="match status" value="1"/>
</dbReference>
<feature type="region of interest" description="Disordered" evidence="4">
    <location>
        <begin position="233"/>
        <end position="266"/>
    </location>
</feature>
<evidence type="ECO:0000256" key="3">
    <source>
        <dbReference type="ARBA" id="ARBA00022840"/>
    </source>
</evidence>
<evidence type="ECO:0000256" key="2">
    <source>
        <dbReference type="ARBA" id="ARBA00022801"/>
    </source>
</evidence>
<dbReference type="InterPro" id="IPR000330">
    <property type="entry name" value="SNF2_N"/>
</dbReference>
<dbReference type="InterPro" id="IPR038718">
    <property type="entry name" value="SNF2-like_sf"/>
</dbReference>
<dbReference type="GO" id="GO:0005634">
    <property type="term" value="C:nucleus"/>
    <property type="evidence" value="ECO:0007669"/>
    <property type="project" value="TreeGrafter"/>
</dbReference>
<feature type="domain" description="RNA exonuclease 1 homolog-like" evidence="6">
    <location>
        <begin position="101"/>
        <end position="194"/>
    </location>
</feature>
<dbReference type="AlphaFoldDB" id="A0AA39FK75"/>
<feature type="region of interest" description="Disordered" evidence="4">
    <location>
        <begin position="1"/>
        <end position="54"/>
    </location>
</feature>
<evidence type="ECO:0000313" key="7">
    <source>
        <dbReference type="EMBL" id="KAK0171122.1"/>
    </source>
</evidence>
<accession>A0AA39FK75</accession>
<evidence type="ECO:0000259" key="5">
    <source>
        <dbReference type="Pfam" id="PF00176"/>
    </source>
</evidence>
<dbReference type="Pfam" id="PF00176">
    <property type="entry name" value="SNF2-rel_dom"/>
    <property type="match status" value="1"/>
</dbReference>
<sequence>MAKSSQHHVASDNRDNKSEGIRTISSNISTASDTSLSSSSKDSSDSTWFNSEQRNARTIRSSKYHSGNQINLQKQPINNADFSLSDIANMKYEKQFNNQKMNNKKNRKSYVNSDVDITTANNGIRSNNKIVIDRKSMNGNACTESYSVERTKLSHLSNAELIKKFRKEILTYDELKFYGYPEGNSSYPGRAWFYCRTYSPIPQYLIQNDRKRHNLDVNAREFVPSCYNKSAYEVDSGTGSGESEENSDPEPEREFFSTPSESDEENVSKVVEVAETELAVNLPGCSTWDSGTRAQKKFQREQTFTYDRLEDLYGTLSSRSTDDTRAKDPRGLQTKLMPHQQYTLAWLLWREQEKLAGGISADDMGLGKTLTIMISLIMTSLEQESDDDDDDEDWIERGKPVKHRGGTLIVLK</sequence>
<proteinExistence type="predicted"/>
<reference evidence="7" key="2">
    <citation type="submission" date="2023-03" db="EMBL/GenBank/DDBJ databases">
        <authorList>
            <person name="Inwood S.N."/>
            <person name="Skelly J.G."/>
            <person name="Guhlin J."/>
            <person name="Harrop T.W.R."/>
            <person name="Goldson S.G."/>
            <person name="Dearden P.K."/>
        </authorList>
    </citation>
    <scope>NUCLEOTIDE SEQUENCE</scope>
    <source>
        <strain evidence="7">Irish</strain>
        <tissue evidence="7">Whole body</tissue>
    </source>
</reference>
<name>A0AA39FK75_9HYME</name>
<organism evidence="7 8">
    <name type="scientific">Microctonus aethiopoides</name>
    <dbReference type="NCBI Taxonomy" id="144406"/>
    <lineage>
        <taxon>Eukaryota</taxon>
        <taxon>Metazoa</taxon>
        <taxon>Ecdysozoa</taxon>
        <taxon>Arthropoda</taxon>
        <taxon>Hexapoda</taxon>
        <taxon>Insecta</taxon>
        <taxon>Pterygota</taxon>
        <taxon>Neoptera</taxon>
        <taxon>Endopterygota</taxon>
        <taxon>Hymenoptera</taxon>
        <taxon>Apocrita</taxon>
        <taxon>Ichneumonoidea</taxon>
        <taxon>Braconidae</taxon>
        <taxon>Euphorinae</taxon>
        <taxon>Microctonus</taxon>
    </lineage>
</organism>
<keyword evidence="8" id="KW-1185">Reference proteome</keyword>
<dbReference type="Proteomes" id="UP001168990">
    <property type="component" value="Unassembled WGS sequence"/>
</dbReference>
<gene>
    <name evidence="7" type="ORF">PV328_008879</name>
</gene>
<dbReference type="PANTHER" id="PTHR45626:SF50">
    <property type="entry name" value="TRANSCRIPTION TERMINATION FACTOR 2"/>
    <property type="match status" value="1"/>
</dbReference>
<dbReference type="InterPro" id="IPR027417">
    <property type="entry name" value="P-loop_NTPase"/>
</dbReference>
<protein>
    <recommendedName>
        <fullName evidence="9">SNF2 N-terminal domain-containing protein</fullName>
    </recommendedName>
</protein>
<dbReference type="SUPFAM" id="SSF52540">
    <property type="entry name" value="P-loop containing nucleoside triphosphate hydrolases"/>
    <property type="match status" value="1"/>
</dbReference>
<feature type="compositionally biased region" description="Basic and acidic residues" evidence="4">
    <location>
        <begin position="9"/>
        <end position="20"/>
    </location>
</feature>
<evidence type="ECO:0000313" key="8">
    <source>
        <dbReference type="Proteomes" id="UP001168990"/>
    </source>
</evidence>
<evidence type="ECO:0000259" key="6">
    <source>
        <dbReference type="Pfam" id="PF15870"/>
    </source>
</evidence>
<evidence type="ECO:0008006" key="9">
    <source>
        <dbReference type="Google" id="ProtNLM"/>
    </source>
</evidence>
<reference evidence="7" key="1">
    <citation type="journal article" date="2023" name="bioRxiv">
        <title>Scaffold-level genome assemblies of two parasitoid biocontrol wasps reveal the parthenogenesis mechanism and an associated novel virus.</title>
        <authorList>
            <person name="Inwood S."/>
            <person name="Skelly J."/>
            <person name="Guhlin J."/>
            <person name="Harrop T."/>
            <person name="Goldson S."/>
            <person name="Dearden P."/>
        </authorList>
    </citation>
    <scope>NUCLEOTIDE SEQUENCE</scope>
    <source>
        <strain evidence="7">Irish</strain>
        <tissue evidence="7">Whole body</tissue>
    </source>
</reference>
<evidence type="ECO:0000256" key="4">
    <source>
        <dbReference type="SAM" id="MobiDB-lite"/>
    </source>
</evidence>
<keyword evidence="1" id="KW-0547">Nucleotide-binding</keyword>
<evidence type="ECO:0000256" key="1">
    <source>
        <dbReference type="ARBA" id="ARBA00022741"/>
    </source>
</evidence>
<feature type="domain" description="SNF2 N-terminal" evidence="5">
    <location>
        <begin position="339"/>
        <end position="409"/>
    </location>
</feature>
<dbReference type="GO" id="GO:0016787">
    <property type="term" value="F:hydrolase activity"/>
    <property type="evidence" value="ECO:0007669"/>
    <property type="project" value="UniProtKB-KW"/>
</dbReference>
<dbReference type="EMBL" id="JAQQBS010000003">
    <property type="protein sequence ID" value="KAK0171122.1"/>
    <property type="molecule type" value="Genomic_DNA"/>
</dbReference>
<dbReference type="GO" id="GO:0006281">
    <property type="term" value="P:DNA repair"/>
    <property type="evidence" value="ECO:0007669"/>
    <property type="project" value="TreeGrafter"/>
</dbReference>
<dbReference type="GO" id="GO:0008094">
    <property type="term" value="F:ATP-dependent activity, acting on DNA"/>
    <property type="evidence" value="ECO:0007669"/>
    <property type="project" value="TreeGrafter"/>
</dbReference>
<comment type="caution">
    <text evidence="7">The sequence shown here is derived from an EMBL/GenBank/DDBJ whole genome shotgun (WGS) entry which is preliminary data.</text>
</comment>
<dbReference type="InterPro" id="IPR031736">
    <property type="entry name" value="REXO1-like_dom"/>
</dbReference>